<organism evidence="1 2">
    <name type="scientific">Desulfosalsimonas propionicica</name>
    <dbReference type="NCBI Taxonomy" id="332175"/>
    <lineage>
        <taxon>Bacteria</taxon>
        <taxon>Pseudomonadati</taxon>
        <taxon>Thermodesulfobacteriota</taxon>
        <taxon>Desulfobacteria</taxon>
        <taxon>Desulfobacterales</taxon>
        <taxon>Desulfosalsimonadaceae</taxon>
        <taxon>Desulfosalsimonas</taxon>
    </lineage>
</organism>
<gene>
    <name evidence="1" type="ORF">HNR65_000380</name>
</gene>
<dbReference type="AlphaFoldDB" id="A0A7W0C6L4"/>
<keyword evidence="2" id="KW-1185">Reference proteome</keyword>
<sequence>MPKGFIILFFKPKLSGFQVCRRYKEADLKRSSAMRDIG</sequence>
<evidence type="ECO:0000313" key="1">
    <source>
        <dbReference type="EMBL" id="MBA2880073.1"/>
    </source>
</evidence>
<dbReference type="Proteomes" id="UP000525298">
    <property type="component" value="Unassembled WGS sequence"/>
</dbReference>
<accession>A0A7W0C6L4</accession>
<protein>
    <submittedName>
        <fullName evidence="1">Uncharacterized protein</fullName>
    </submittedName>
</protein>
<dbReference type="EMBL" id="JACDUS010000001">
    <property type="protein sequence ID" value="MBA2880073.1"/>
    <property type="molecule type" value="Genomic_DNA"/>
</dbReference>
<evidence type="ECO:0000313" key="2">
    <source>
        <dbReference type="Proteomes" id="UP000525298"/>
    </source>
</evidence>
<comment type="caution">
    <text evidence="1">The sequence shown here is derived from an EMBL/GenBank/DDBJ whole genome shotgun (WGS) entry which is preliminary data.</text>
</comment>
<reference evidence="1 2" key="1">
    <citation type="submission" date="2020-07" db="EMBL/GenBank/DDBJ databases">
        <title>Genomic Encyclopedia of Type Strains, Phase IV (KMG-IV): sequencing the most valuable type-strain genomes for metagenomic binning, comparative biology and taxonomic classification.</title>
        <authorList>
            <person name="Goeker M."/>
        </authorList>
    </citation>
    <scope>NUCLEOTIDE SEQUENCE [LARGE SCALE GENOMIC DNA]</scope>
    <source>
        <strain evidence="1 2">DSM 17721</strain>
    </source>
</reference>
<proteinExistence type="predicted"/>
<name>A0A7W0C6L4_9BACT</name>